<dbReference type="AlphaFoldDB" id="A0AAV3PF20"/>
<gene>
    <name evidence="1" type="ORF">LIER_08811</name>
</gene>
<proteinExistence type="predicted"/>
<sequence>MDNPIVFSLEVEPNSCPNSFVQKQPCSSSMSELVNSINFEDATEQKCRTVPRSLEILFKKVGESKKPLSWMVLRGKERRKNIKRIMQTLKCEGMINPFSVEQFQSFMNALQEHGLEEVSITSADNIGDFLDFQQVVFDFGGDYGNSEFDDFEREYIFNMNRGFDHSIYVANEFMELSSVEEMLNGFLEEKLL</sequence>
<keyword evidence="2" id="KW-1185">Reference proteome</keyword>
<organism evidence="1 2">
    <name type="scientific">Lithospermum erythrorhizon</name>
    <name type="common">Purple gromwell</name>
    <name type="synonym">Lithospermum officinale var. erythrorhizon</name>
    <dbReference type="NCBI Taxonomy" id="34254"/>
    <lineage>
        <taxon>Eukaryota</taxon>
        <taxon>Viridiplantae</taxon>
        <taxon>Streptophyta</taxon>
        <taxon>Embryophyta</taxon>
        <taxon>Tracheophyta</taxon>
        <taxon>Spermatophyta</taxon>
        <taxon>Magnoliopsida</taxon>
        <taxon>eudicotyledons</taxon>
        <taxon>Gunneridae</taxon>
        <taxon>Pentapetalae</taxon>
        <taxon>asterids</taxon>
        <taxon>lamiids</taxon>
        <taxon>Boraginales</taxon>
        <taxon>Boraginaceae</taxon>
        <taxon>Boraginoideae</taxon>
        <taxon>Lithospermeae</taxon>
        <taxon>Lithospermum</taxon>
    </lineage>
</organism>
<name>A0AAV3PF20_LITER</name>
<evidence type="ECO:0000313" key="1">
    <source>
        <dbReference type="EMBL" id="GAA0149698.1"/>
    </source>
</evidence>
<protein>
    <submittedName>
        <fullName evidence="1">Uncharacterized protein</fullName>
    </submittedName>
</protein>
<reference evidence="1 2" key="1">
    <citation type="submission" date="2024-01" db="EMBL/GenBank/DDBJ databases">
        <title>The complete chloroplast genome sequence of Lithospermum erythrorhizon: insights into the phylogenetic relationship among Boraginaceae species and the maternal lineages of purple gromwells.</title>
        <authorList>
            <person name="Okada T."/>
            <person name="Watanabe K."/>
        </authorList>
    </citation>
    <scope>NUCLEOTIDE SEQUENCE [LARGE SCALE GENOMIC DNA]</scope>
</reference>
<comment type="caution">
    <text evidence="1">The sequence shown here is derived from an EMBL/GenBank/DDBJ whole genome shotgun (WGS) entry which is preliminary data.</text>
</comment>
<dbReference type="Proteomes" id="UP001454036">
    <property type="component" value="Unassembled WGS sequence"/>
</dbReference>
<dbReference type="EMBL" id="BAABME010001452">
    <property type="protein sequence ID" value="GAA0149698.1"/>
    <property type="molecule type" value="Genomic_DNA"/>
</dbReference>
<accession>A0AAV3PF20</accession>
<evidence type="ECO:0000313" key="2">
    <source>
        <dbReference type="Proteomes" id="UP001454036"/>
    </source>
</evidence>